<keyword evidence="4 8" id="KW-0378">Hydrolase</keyword>
<feature type="transmembrane region" description="Helical" evidence="7">
    <location>
        <begin position="122"/>
        <end position="149"/>
    </location>
</feature>
<keyword evidence="2" id="KW-0645">Protease</keyword>
<keyword evidence="5 7" id="KW-1133">Transmembrane helix</keyword>
<evidence type="ECO:0000256" key="2">
    <source>
        <dbReference type="ARBA" id="ARBA00022670"/>
    </source>
</evidence>
<dbReference type="AlphaFoldDB" id="K1US53"/>
<feature type="transmembrane region" description="Helical" evidence="7">
    <location>
        <begin position="61"/>
        <end position="79"/>
    </location>
</feature>
<dbReference type="PRINTS" id="PR00781">
    <property type="entry name" value="LIPOSIGPTASE"/>
</dbReference>
<dbReference type="NCBIfam" id="TIGR00077">
    <property type="entry name" value="lspA"/>
    <property type="match status" value="1"/>
</dbReference>
<feature type="transmembrane region" description="Helical" evidence="7">
    <location>
        <begin position="91"/>
        <end position="110"/>
    </location>
</feature>
<keyword evidence="3 7" id="KW-0812">Transmembrane</keyword>
<evidence type="ECO:0000256" key="6">
    <source>
        <dbReference type="ARBA" id="ARBA00023136"/>
    </source>
</evidence>
<evidence type="ECO:0000256" key="7">
    <source>
        <dbReference type="SAM" id="Phobius"/>
    </source>
</evidence>
<dbReference type="PANTHER" id="PTHR33695">
    <property type="entry name" value="LIPOPROTEIN SIGNAL PEPTIDASE"/>
    <property type="match status" value="1"/>
</dbReference>
<protein>
    <submittedName>
        <fullName evidence="8">Peptidase A8, signal peptidase II</fullName>
        <ecNumber evidence="8">3.4.23.36</ecNumber>
    </submittedName>
</protein>
<keyword evidence="1" id="KW-1003">Cell membrane</keyword>
<evidence type="ECO:0000256" key="1">
    <source>
        <dbReference type="ARBA" id="ARBA00022475"/>
    </source>
</evidence>
<proteinExistence type="inferred from homology"/>
<sequence length="179" mass="20739">MEKTKKVFLIAAITLVIDQVLKLVVKCNILMSSTVTIIPHFFSLTYVENEGAAWSILEGKSVFLVIISFLFLLFIFRCLKTDKRKTKINVLAYGLMIGGIIGNMLDRIFYQKVIDFLSFKIFHYYFPIFNCADMAIVIGMFLFIIDVILEGNEKTIMDEQYEKIREISNGKNSSRRRKH</sequence>
<keyword evidence="6 7" id="KW-0472">Membrane</keyword>
<organism evidence="8">
    <name type="scientific">human gut metagenome</name>
    <dbReference type="NCBI Taxonomy" id="408170"/>
    <lineage>
        <taxon>unclassified sequences</taxon>
        <taxon>metagenomes</taxon>
        <taxon>organismal metagenomes</taxon>
    </lineage>
</organism>
<dbReference type="GO" id="GO:0004190">
    <property type="term" value="F:aspartic-type endopeptidase activity"/>
    <property type="evidence" value="ECO:0007669"/>
    <property type="project" value="UniProtKB-EC"/>
</dbReference>
<evidence type="ECO:0000256" key="4">
    <source>
        <dbReference type="ARBA" id="ARBA00022801"/>
    </source>
</evidence>
<dbReference type="EMBL" id="AJWZ01001249">
    <property type="protein sequence ID" value="EKC74356.1"/>
    <property type="molecule type" value="Genomic_DNA"/>
</dbReference>
<name>K1US53_9ZZZZ</name>
<evidence type="ECO:0000313" key="8">
    <source>
        <dbReference type="EMBL" id="EKC74356.1"/>
    </source>
</evidence>
<dbReference type="HAMAP" id="MF_00161">
    <property type="entry name" value="LspA"/>
    <property type="match status" value="1"/>
</dbReference>
<comment type="caution">
    <text evidence="8">The sequence shown here is derived from an EMBL/GenBank/DDBJ whole genome shotgun (WGS) entry which is preliminary data.</text>
</comment>
<dbReference type="GO" id="GO:0006508">
    <property type="term" value="P:proteolysis"/>
    <property type="evidence" value="ECO:0007669"/>
    <property type="project" value="UniProtKB-KW"/>
</dbReference>
<dbReference type="EC" id="3.4.23.36" evidence="8"/>
<dbReference type="InterPro" id="IPR001872">
    <property type="entry name" value="Peptidase_A8"/>
</dbReference>
<dbReference type="GO" id="GO:0016020">
    <property type="term" value="C:membrane"/>
    <property type="evidence" value="ECO:0007669"/>
    <property type="project" value="InterPro"/>
</dbReference>
<gene>
    <name evidence="8" type="ORF">OBE_01933</name>
</gene>
<dbReference type="Pfam" id="PF01252">
    <property type="entry name" value="Peptidase_A8"/>
    <property type="match status" value="1"/>
</dbReference>
<evidence type="ECO:0000256" key="3">
    <source>
        <dbReference type="ARBA" id="ARBA00022692"/>
    </source>
</evidence>
<reference evidence="8" key="1">
    <citation type="journal article" date="2013" name="Environ. Microbiol.">
        <title>Microbiota from the distal guts of lean and obese adolescents exhibit partial functional redundancy besides clear differences in community structure.</title>
        <authorList>
            <person name="Ferrer M."/>
            <person name="Ruiz A."/>
            <person name="Lanza F."/>
            <person name="Haange S.B."/>
            <person name="Oberbach A."/>
            <person name="Till H."/>
            <person name="Bargiela R."/>
            <person name="Campoy C."/>
            <person name="Segura M.T."/>
            <person name="Richter M."/>
            <person name="von Bergen M."/>
            <person name="Seifert J."/>
            <person name="Suarez A."/>
        </authorList>
    </citation>
    <scope>NUCLEOTIDE SEQUENCE</scope>
</reference>
<evidence type="ECO:0000256" key="5">
    <source>
        <dbReference type="ARBA" id="ARBA00022989"/>
    </source>
</evidence>
<accession>K1US53</accession>
<dbReference type="PANTHER" id="PTHR33695:SF1">
    <property type="entry name" value="LIPOPROTEIN SIGNAL PEPTIDASE"/>
    <property type="match status" value="1"/>
</dbReference>